<dbReference type="Gene3D" id="2.40.30.160">
    <property type="match status" value="1"/>
</dbReference>
<proteinExistence type="predicted"/>
<keyword evidence="2" id="KW-1185">Reference proteome</keyword>
<dbReference type="InterPro" id="IPR017703">
    <property type="entry name" value="YgfZ/GCV_T_CS"/>
</dbReference>
<dbReference type="PANTHER" id="PTHR22602">
    <property type="entry name" value="TRANSFERASE CAF17, MITOCHONDRIAL-RELATED"/>
    <property type="match status" value="1"/>
</dbReference>
<dbReference type="SUPFAM" id="SSF103025">
    <property type="entry name" value="Folate-binding domain"/>
    <property type="match status" value="1"/>
</dbReference>
<dbReference type="GO" id="GO:0016226">
    <property type="term" value="P:iron-sulfur cluster assembly"/>
    <property type="evidence" value="ECO:0007669"/>
    <property type="project" value="TreeGrafter"/>
</dbReference>
<dbReference type="HOGENOM" id="CLU_007884_6_2_6"/>
<keyword evidence="1" id="KW-0808">Transferase</keyword>
<dbReference type="EMBL" id="CP000544">
    <property type="protein sequence ID" value="ABM60842.1"/>
    <property type="molecule type" value="Genomic_DNA"/>
</dbReference>
<name>A1WT30_HALHL</name>
<sequence>MPQEFPAPPDSAETPSAQADCYHAGAGYAVVAVTGDEAQDFLQRILTADIPPPAAKHSVLAGLCTPKGRLLALARLIPWDDGYRLVLPDDVAGATVSRLQMYVLRSRVTVAPPTPDWRLVRAAGPGARAVLAERCGHPLPEVDGGVSHSADMAIVRMPGTPERYCAVGPASPVQALEHALAEYLPSADTAAWRAIEIRAGQPEIRAPGRELFIPQMVNLDRLGGVSFSKGCFPGQEVVARTHYRGKVKQRMFRAAGTGPAPADGCEIRDAEGQLAGHIVCAAEVPEGFVALASLREAQLETAPLSADGQRLRLSEAGA</sequence>
<dbReference type="InterPro" id="IPR045179">
    <property type="entry name" value="YgfZ/GcvT"/>
</dbReference>
<dbReference type="Gene3D" id="3.30.70.1400">
    <property type="entry name" value="Aminomethyltransferase beta-barrel domains"/>
    <property type="match status" value="1"/>
</dbReference>
<protein>
    <submittedName>
        <fullName evidence="1">Glycine cleavage T protein (Aminomethyl transferase)</fullName>
    </submittedName>
</protein>
<dbReference type="AlphaFoldDB" id="A1WT30"/>
<organism evidence="1 2">
    <name type="scientific">Halorhodospira halophila (strain DSM 244 / SL1)</name>
    <name type="common">Ectothiorhodospira halophila (strain DSM 244 / SL1)</name>
    <dbReference type="NCBI Taxonomy" id="349124"/>
    <lineage>
        <taxon>Bacteria</taxon>
        <taxon>Pseudomonadati</taxon>
        <taxon>Pseudomonadota</taxon>
        <taxon>Gammaproteobacteria</taxon>
        <taxon>Chromatiales</taxon>
        <taxon>Ectothiorhodospiraceae</taxon>
        <taxon>Halorhodospira</taxon>
    </lineage>
</organism>
<dbReference type="STRING" id="349124.Hhal_0047"/>
<dbReference type="RefSeq" id="WP_011812865.1">
    <property type="nucleotide sequence ID" value="NC_008789.1"/>
</dbReference>
<evidence type="ECO:0000313" key="2">
    <source>
        <dbReference type="Proteomes" id="UP000000647"/>
    </source>
</evidence>
<dbReference type="OrthoDB" id="9796287at2"/>
<gene>
    <name evidence="1" type="ordered locus">Hhal_0047</name>
</gene>
<reference evidence="2" key="1">
    <citation type="submission" date="2006-12" db="EMBL/GenBank/DDBJ databases">
        <title>Complete sequence of Halorhodospira halophila SL1.</title>
        <authorList>
            <consortium name="US DOE Joint Genome Institute"/>
            <person name="Copeland A."/>
            <person name="Lucas S."/>
            <person name="Lapidus A."/>
            <person name="Barry K."/>
            <person name="Detter J.C."/>
            <person name="Glavina del Rio T."/>
            <person name="Hammon N."/>
            <person name="Israni S."/>
            <person name="Dalin E."/>
            <person name="Tice H."/>
            <person name="Pitluck S."/>
            <person name="Saunders E."/>
            <person name="Brettin T."/>
            <person name="Bruce D."/>
            <person name="Han C."/>
            <person name="Tapia R."/>
            <person name="Schmutz J."/>
            <person name="Larimer F."/>
            <person name="Land M."/>
            <person name="Hauser L."/>
            <person name="Kyrpides N."/>
            <person name="Mikhailova N."/>
            <person name="Hoff W."/>
            <person name="Richardson P."/>
        </authorList>
    </citation>
    <scope>NUCLEOTIDE SEQUENCE [LARGE SCALE GENOMIC DNA]</scope>
    <source>
        <strain evidence="2">DSM 244 / SL1</strain>
    </source>
</reference>
<dbReference type="eggNOG" id="COG0354">
    <property type="taxonomic scope" value="Bacteria"/>
</dbReference>
<dbReference type="Gene3D" id="3.30.70.1630">
    <property type="match status" value="1"/>
</dbReference>
<dbReference type="PANTHER" id="PTHR22602:SF0">
    <property type="entry name" value="TRANSFERASE CAF17, MITOCHONDRIAL-RELATED"/>
    <property type="match status" value="1"/>
</dbReference>
<dbReference type="NCBIfam" id="TIGR03317">
    <property type="entry name" value="ygfZ_signature"/>
    <property type="match status" value="1"/>
</dbReference>
<dbReference type="Proteomes" id="UP000000647">
    <property type="component" value="Chromosome"/>
</dbReference>
<reference evidence="1 2" key="2">
    <citation type="journal article" date="2013" name="Stand. Genomic Sci.">
        <title>Complete genome sequence of Halorhodospira halophila SL1.</title>
        <authorList>
            <person name="Challacombe J.F."/>
            <person name="Majid S."/>
            <person name="Deole R."/>
            <person name="Brettin T.S."/>
            <person name="Bruce D."/>
            <person name="Delano S.F."/>
            <person name="Detter J.C."/>
            <person name="Gleasner C.D."/>
            <person name="Han C.S."/>
            <person name="Misra M."/>
            <person name="Reitenga K.G."/>
            <person name="Mikhailova N."/>
            <person name="Woyke T."/>
            <person name="Pitluck S."/>
            <person name="Nolan M."/>
            <person name="Land M.L."/>
            <person name="Saunders E."/>
            <person name="Tapia R."/>
            <person name="Lapidus A."/>
            <person name="Ivanova N."/>
            <person name="Hoff W.D."/>
        </authorList>
    </citation>
    <scope>NUCLEOTIDE SEQUENCE [LARGE SCALE GENOMIC DNA]</scope>
    <source>
        <strain evidence="2">DSM 244 / SL1</strain>
    </source>
</reference>
<accession>A1WT30</accession>
<evidence type="ECO:0000313" key="1">
    <source>
        <dbReference type="EMBL" id="ABM60842.1"/>
    </source>
</evidence>
<dbReference type="KEGG" id="hha:Hhal_0047"/>
<dbReference type="GO" id="GO:0016740">
    <property type="term" value="F:transferase activity"/>
    <property type="evidence" value="ECO:0007669"/>
    <property type="project" value="UniProtKB-KW"/>
</dbReference>